<protein>
    <submittedName>
        <fullName evidence="3">Helix-turn-helix domain-containing protein</fullName>
    </submittedName>
</protein>
<evidence type="ECO:0000259" key="2">
    <source>
        <dbReference type="PROSITE" id="PS50943"/>
    </source>
</evidence>
<dbReference type="RefSeq" id="WP_117532468.1">
    <property type="nucleotide sequence ID" value="NZ_QUSM01000004.1"/>
</dbReference>
<dbReference type="Proteomes" id="UP000261212">
    <property type="component" value="Unassembled WGS sequence"/>
</dbReference>
<proteinExistence type="predicted"/>
<dbReference type="SUPFAM" id="SSF47413">
    <property type="entry name" value="lambda repressor-like DNA-binding domains"/>
    <property type="match status" value="1"/>
</dbReference>
<accession>A0A3E3DX48</accession>
<keyword evidence="1" id="KW-0238">DNA-binding</keyword>
<dbReference type="Pfam" id="PF01381">
    <property type="entry name" value="HTH_3"/>
    <property type="match status" value="1"/>
</dbReference>
<dbReference type="InterPro" id="IPR050807">
    <property type="entry name" value="TransReg_Diox_bact_type"/>
</dbReference>
<dbReference type="InterPro" id="IPR010982">
    <property type="entry name" value="Lambda_DNA-bd_dom_sf"/>
</dbReference>
<dbReference type="AlphaFoldDB" id="A0A3E3DX48"/>
<comment type="caution">
    <text evidence="3">The sequence shown here is derived from an EMBL/GenBank/DDBJ whole genome shotgun (WGS) entry which is preliminary data.</text>
</comment>
<reference evidence="3 4" key="1">
    <citation type="submission" date="2018-08" db="EMBL/GenBank/DDBJ databases">
        <title>A genome reference for cultivated species of the human gut microbiota.</title>
        <authorList>
            <person name="Zou Y."/>
            <person name="Xue W."/>
            <person name="Luo G."/>
        </authorList>
    </citation>
    <scope>NUCLEOTIDE SEQUENCE [LARGE SCALE GENOMIC DNA]</scope>
    <source>
        <strain evidence="3 4">AM25-6</strain>
    </source>
</reference>
<name>A0A3E3DX48_9FIRM</name>
<dbReference type="GO" id="GO:0003700">
    <property type="term" value="F:DNA-binding transcription factor activity"/>
    <property type="evidence" value="ECO:0007669"/>
    <property type="project" value="TreeGrafter"/>
</dbReference>
<dbReference type="GO" id="GO:0003677">
    <property type="term" value="F:DNA binding"/>
    <property type="evidence" value="ECO:0007669"/>
    <property type="project" value="UniProtKB-KW"/>
</dbReference>
<dbReference type="CDD" id="cd00093">
    <property type="entry name" value="HTH_XRE"/>
    <property type="match status" value="1"/>
</dbReference>
<dbReference type="PANTHER" id="PTHR46797">
    <property type="entry name" value="HTH-TYPE TRANSCRIPTIONAL REGULATOR"/>
    <property type="match status" value="1"/>
</dbReference>
<sequence>MKTVGERIKFKRNSLNLTQDELAKKLGYKSKSTINKIEKGINDISQSKLMEFAKVLNTSPAYLMGWLDEDHNKNIELSNQEKALINKFRQLNEQQQYEVIGYIDGKLNHTDTVKESTPVYKIENNTHLKVAENEYEYKGERYIKTDVAAYGATEDETMIADIEKFKIADKKMQESIDEDIRKQKEYEEGVIKRVMKRHNISREEAIKLIKNL</sequence>
<dbReference type="PANTHER" id="PTHR46797:SF1">
    <property type="entry name" value="METHYLPHOSPHONATE SYNTHASE"/>
    <property type="match status" value="1"/>
</dbReference>
<dbReference type="PROSITE" id="PS50943">
    <property type="entry name" value="HTH_CROC1"/>
    <property type="match status" value="1"/>
</dbReference>
<dbReference type="InterPro" id="IPR001387">
    <property type="entry name" value="Cro/C1-type_HTH"/>
</dbReference>
<feature type="domain" description="HTH cro/C1-type" evidence="2">
    <location>
        <begin position="8"/>
        <end position="63"/>
    </location>
</feature>
<organism evidence="3 4">
    <name type="scientific">Anaerofustis stercorihominis</name>
    <dbReference type="NCBI Taxonomy" id="214853"/>
    <lineage>
        <taxon>Bacteria</taxon>
        <taxon>Bacillati</taxon>
        <taxon>Bacillota</taxon>
        <taxon>Clostridia</taxon>
        <taxon>Eubacteriales</taxon>
        <taxon>Eubacteriaceae</taxon>
        <taxon>Anaerofustis</taxon>
    </lineage>
</organism>
<evidence type="ECO:0000313" key="3">
    <source>
        <dbReference type="EMBL" id="RGD73851.1"/>
    </source>
</evidence>
<dbReference type="EMBL" id="QUSM01000004">
    <property type="protein sequence ID" value="RGD73851.1"/>
    <property type="molecule type" value="Genomic_DNA"/>
</dbReference>
<evidence type="ECO:0000256" key="1">
    <source>
        <dbReference type="ARBA" id="ARBA00023125"/>
    </source>
</evidence>
<dbReference type="GO" id="GO:0005829">
    <property type="term" value="C:cytosol"/>
    <property type="evidence" value="ECO:0007669"/>
    <property type="project" value="TreeGrafter"/>
</dbReference>
<evidence type="ECO:0000313" key="4">
    <source>
        <dbReference type="Proteomes" id="UP000261212"/>
    </source>
</evidence>
<gene>
    <name evidence="3" type="ORF">DW687_08735</name>
</gene>
<dbReference type="Gene3D" id="1.10.260.40">
    <property type="entry name" value="lambda repressor-like DNA-binding domains"/>
    <property type="match status" value="1"/>
</dbReference>
<dbReference type="SMART" id="SM00530">
    <property type="entry name" value="HTH_XRE"/>
    <property type="match status" value="1"/>
</dbReference>